<keyword evidence="2" id="KW-1185">Reference proteome</keyword>
<comment type="caution">
    <text evidence="1">The sequence shown here is derived from an EMBL/GenBank/DDBJ whole genome shotgun (WGS) entry which is preliminary data.</text>
</comment>
<dbReference type="RefSeq" id="WP_103903952.1">
    <property type="nucleotide sequence ID" value="NZ_PQWB01000099.1"/>
</dbReference>
<evidence type="ECO:0008006" key="3">
    <source>
        <dbReference type="Google" id="ProtNLM"/>
    </source>
</evidence>
<sequence>MAALEFDVEVWSGSNENYGSLIASHFSGEDGDNVVVNEYVYFSFLSPAVVGLDNIQPGFDPWVSLTPESSVMSTLQDDGNYLIHAKLYLEKPHTLQPDAQDTVTFNINGNLIDNPELYADSFVGYVDEDDGGTVAVDCAASPDERLAAIQPAVSFGGMLKTVAYDSLTEIDLAPTTYEVTAEPVSDPFHIVTAEVLLSTDEISVTTGEVTPLQITFGAPSYQAALRIRIAALTGLERETLHLRVTHGSQTIAQFEAMPGETRLINAPAQGSAELHVEPLALNNIRYAFATKRIELRADLIEVELRDADLIQAPVDTTGFVTLPITVAADAVLSKDLTLRLIGNQMAYSQPIPASAGTHAFPLPVKPGSYEVVAGDLLAIGVLYRVQAPDAISVPASNPPPLPLQVSRITSLRVPGFPDFVSFGACTALTDDVQYMTEARASHIFTYAGIDGAGDAGTFLEDDAKTQLLIERARLIEEAVGGGHVTLPVVVSYTCNLSGGDIENLNDAGRHMHSYANYVLALSIAHANVDAAHPVGAAFVLNADFLGACQQHDIAPSYGMPVREPLQAAIEHCVRKGWIDALTIPADIENTIRGYVRSVNWLTHAVAENLGHPDAVSFGWVTNLWSEGSSLWVYDSEQDPAGPAQSMAEYARACGVFDAEYPVTFHAIDRYERDDLSQDAYVSFYCYGPREWERYFDFCREFCYAAKHPIMPWQISAAHLPTTSDIVNQGFGASQHWGTGGSYIFGHPEIGSSASHIHPVVLNFRFPAAIGPYSIVSELFERPFDLAPPKYGDFALRGIFAVQLGGGSTTGLGDIGDASPWARDKSAVYIENPVRFE</sequence>
<evidence type="ECO:0000313" key="1">
    <source>
        <dbReference type="EMBL" id="POZ60701.1"/>
    </source>
</evidence>
<accession>A0A2S5DCG1</accession>
<proteinExistence type="predicted"/>
<name>A0A2S5DCG1_9NEIS</name>
<organism evidence="1 2">
    <name type="scientific">Chromobacterium alticapitis</name>
    <dbReference type="NCBI Taxonomy" id="2073169"/>
    <lineage>
        <taxon>Bacteria</taxon>
        <taxon>Pseudomonadati</taxon>
        <taxon>Pseudomonadota</taxon>
        <taxon>Betaproteobacteria</taxon>
        <taxon>Neisseriales</taxon>
        <taxon>Chromobacteriaceae</taxon>
        <taxon>Chromobacterium</taxon>
    </lineage>
</organism>
<gene>
    <name evidence="1" type="ORF">C2I19_17585</name>
</gene>
<dbReference type="EMBL" id="PQWB01000099">
    <property type="protein sequence ID" value="POZ60701.1"/>
    <property type="molecule type" value="Genomic_DNA"/>
</dbReference>
<protein>
    <recommendedName>
        <fullName evidence="3">Chitinase</fullName>
    </recommendedName>
</protein>
<dbReference type="OrthoDB" id="6018988at2"/>
<evidence type="ECO:0000313" key="2">
    <source>
        <dbReference type="Proteomes" id="UP000237082"/>
    </source>
</evidence>
<dbReference type="AlphaFoldDB" id="A0A2S5DCG1"/>
<dbReference type="Proteomes" id="UP000237082">
    <property type="component" value="Unassembled WGS sequence"/>
</dbReference>
<reference evidence="2" key="1">
    <citation type="submission" date="2018-02" db="EMBL/GenBank/DDBJ databases">
        <authorList>
            <person name="O'Hara-Hanley K."/>
            <person name="Soby S."/>
        </authorList>
    </citation>
    <scope>NUCLEOTIDE SEQUENCE [LARGE SCALE GENOMIC DNA]</scope>
    <source>
        <strain evidence="2">MWU14-2602</strain>
    </source>
</reference>